<dbReference type="SUPFAM" id="SSF52096">
    <property type="entry name" value="ClpP/crotonase"/>
    <property type="match status" value="1"/>
</dbReference>
<dbReference type="InterPro" id="IPR029045">
    <property type="entry name" value="ClpP/crotonase-like_dom_sf"/>
</dbReference>
<dbReference type="Gene3D" id="1.10.12.10">
    <property type="entry name" value="Lyase 2-enoyl-coa Hydratase, Chain A, domain 2"/>
    <property type="match status" value="1"/>
</dbReference>
<dbReference type="PANTHER" id="PTHR11941">
    <property type="entry name" value="ENOYL-COA HYDRATASE-RELATED"/>
    <property type="match status" value="1"/>
</dbReference>
<keyword evidence="5" id="KW-0443">Lipid metabolism</keyword>
<dbReference type="PATRIC" id="fig|1324261.3.peg.5691"/>
<dbReference type="AlphaFoldDB" id="A0A051TK11"/>
<dbReference type="Gene3D" id="3.90.226.10">
    <property type="entry name" value="2-enoyl-CoA Hydratase, Chain A, domain 1"/>
    <property type="match status" value="1"/>
</dbReference>
<evidence type="ECO:0000313" key="13">
    <source>
        <dbReference type="Proteomes" id="UP000025947"/>
    </source>
</evidence>
<comment type="catalytic activity">
    <reaction evidence="7">
        <text>a (3S)-3-hydroxyacyl-CoA = a (2E)-enoyl-CoA + H2O</text>
        <dbReference type="Rhea" id="RHEA:16105"/>
        <dbReference type="ChEBI" id="CHEBI:15377"/>
        <dbReference type="ChEBI" id="CHEBI:57318"/>
        <dbReference type="ChEBI" id="CHEBI:58856"/>
        <dbReference type="EC" id="4.2.1.17"/>
    </reaction>
</comment>
<gene>
    <name evidence="12" type="ORF">K875_05653</name>
</gene>
<dbReference type="Pfam" id="PF00378">
    <property type="entry name" value="ECH_1"/>
    <property type="match status" value="1"/>
</dbReference>
<evidence type="ECO:0000256" key="3">
    <source>
        <dbReference type="ARBA" id="ARBA00012076"/>
    </source>
</evidence>
<evidence type="ECO:0000256" key="2">
    <source>
        <dbReference type="ARBA" id="ARBA00005254"/>
    </source>
</evidence>
<evidence type="ECO:0000256" key="5">
    <source>
        <dbReference type="ARBA" id="ARBA00023098"/>
    </source>
</evidence>
<evidence type="ECO:0000313" key="12">
    <source>
        <dbReference type="EMBL" id="KBZ57135.1"/>
    </source>
</evidence>
<evidence type="ECO:0000256" key="7">
    <source>
        <dbReference type="ARBA" id="ARBA00023709"/>
    </source>
</evidence>
<comment type="catalytic activity">
    <reaction evidence="8">
        <text>a 4-saturated-(3S)-3-hydroxyacyl-CoA = a (3E)-enoyl-CoA + H2O</text>
        <dbReference type="Rhea" id="RHEA:20724"/>
        <dbReference type="ChEBI" id="CHEBI:15377"/>
        <dbReference type="ChEBI" id="CHEBI:58521"/>
        <dbReference type="ChEBI" id="CHEBI:137480"/>
        <dbReference type="EC" id="4.2.1.17"/>
    </reaction>
</comment>
<reference evidence="12 13" key="1">
    <citation type="submission" date="2014-04" db="EMBL/GenBank/DDBJ databases">
        <title>The Genome Sequence of Mycobacterium tuberculosis TKK-01-0051.</title>
        <authorList>
            <consortium name="The Broad Institute Genomics Platform"/>
            <consortium name="The Broad Institute Genome Sequencing Center for Infectious Disease"/>
            <person name="Earl A.M."/>
            <person name="Cohen K."/>
            <person name="Pym A."/>
            <person name="Bishai W."/>
            <person name="Maharaj K."/>
            <person name="Desjardins C."/>
            <person name="Abeel T."/>
            <person name="Young S."/>
            <person name="Zeng Q."/>
            <person name="Gargeya S."/>
            <person name="Abouelleil A."/>
            <person name="Alvarado L."/>
            <person name="Chapman S.B."/>
            <person name="Gainer-Dewar J."/>
            <person name="Goldberg J."/>
            <person name="Griggs A."/>
            <person name="Gujja S."/>
            <person name="Hansen M."/>
            <person name="Howarth C."/>
            <person name="Imamovic A."/>
            <person name="Larimer J."/>
            <person name="Murphy C."/>
            <person name="Naylor J."/>
            <person name="Pearson M."/>
            <person name="Poon T.W."/>
            <person name="Priest M."/>
            <person name="Roberts A."/>
            <person name="Saif S."/>
            <person name="Shea T."/>
            <person name="Sykes S."/>
            <person name="Wortman J."/>
            <person name="Nusbaum C."/>
            <person name="Birren B."/>
        </authorList>
    </citation>
    <scope>NUCLEOTIDE SEQUENCE [LARGE SCALE GENOMIC DNA]</scope>
    <source>
        <strain evidence="12 13">TKK-01-0051</strain>
    </source>
</reference>
<dbReference type="GO" id="GO:0004300">
    <property type="term" value="F:enoyl-CoA hydratase activity"/>
    <property type="evidence" value="ECO:0007669"/>
    <property type="project" value="UniProtKB-EC"/>
</dbReference>
<comment type="caution">
    <text evidence="12">The sequence shown here is derived from an EMBL/GenBank/DDBJ whole genome shotgun (WGS) entry which is preliminary data.</text>
</comment>
<evidence type="ECO:0000256" key="4">
    <source>
        <dbReference type="ARBA" id="ARBA00022832"/>
    </source>
</evidence>
<evidence type="ECO:0000256" key="11">
    <source>
        <dbReference type="RuleBase" id="RU003707"/>
    </source>
</evidence>
<dbReference type="GO" id="GO:0006635">
    <property type="term" value="P:fatty acid beta-oxidation"/>
    <property type="evidence" value="ECO:0007669"/>
    <property type="project" value="TreeGrafter"/>
</dbReference>
<dbReference type="PROSITE" id="PS00166">
    <property type="entry name" value="ENOYL_COA_HYDRATASE"/>
    <property type="match status" value="1"/>
</dbReference>
<sequence length="260" mass="27743">MASKYQNLIVHQEDCVALITVDRPDVRNAISQEVQAELRSALSQLRDDDDVRVVVFTGRGGRSFVAGADIERLREYTSETALQSSLQRLLDEVEAFSKPTIAAVNGFALGGGCELAMACDIRIAAASATFGLPELNLAILPAAGGTQRLAKLVGLGHALDMILTGRIVSASEAFQMGLVSRVVPDADLLRSAREVAAALLKKGPLAIRLAKLVVRTGTNVDQRSGLVIERLAQALLYGTEDKREGADAFLAKRSPTFTGK</sequence>
<keyword evidence="13" id="KW-1185">Reference proteome</keyword>
<dbReference type="EC" id="4.2.1.17" evidence="3"/>
<name>A0A051TK11_9MYCO</name>
<keyword evidence="6" id="KW-0456">Lyase</keyword>
<dbReference type="InterPro" id="IPR018376">
    <property type="entry name" value="Enoyl-CoA_hyd/isom_CS"/>
</dbReference>
<comment type="similarity">
    <text evidence="2 11">Belongs to the enoyl-CoA hydratase/isomerase family.</text>
</comment>
<dbReference type="Proteomes" id="UP000025947">
    <property type="component" value="Unassembled WGS sequence"/>
</dbReference>
<keyword evidence="4" id="KW-0276">Fatty acid metabolism</keyword>
<dbReference type="EMBL" id="JLXW01000013">
    <property type="protein sequence ID" value="KBZ57135.1"/>
    <property type="molecule type" value="Genomic_DNA"/>
</dbReference>
<dbReference type="HOGENOM" id="CLU_009834_7_6_11"/>
<dbReference type="InterPro" id="IPR014748">
    <property type="entry name" value="Enoyl-CoA_hydra_C"/>
</dbReference>
<dbReference type="CDD" id="cd06558">
    <property type="entry name" value="crotonase-like"/>
    <property type="match status" value="1"/>
</dbReference>
<dbReference type="RefSeq" id="WP_044487843.1">
    <property type="nucleotide sequence ID" value="NZ_KK328284.1"/>
</dbReference>
<dbReference type="InterPro" id="IPR001753">
    <property type="entry name" value="Enoyl-CoA_hydra/iso"/>
</dbReference>
<dbReference type="FunFam" id="1.10.12.10:FF:000001">
    <property type="entry name" value="Probable enoyl-CoA hydratase, mitochondrial"/>
    <property type="match status" value="1"/>
</dbReference>
<evidence type="ECO:0000256" key="6">
    <source>
        <dbReference type="ARBA" id="ARBA00023239"/>
    </source>
</evidence>
<proteinExistence type="inferred from homology"/>
<evidence type="ECO:0000256" key="9">
    <source>
        <dbReference type="ARBA" id="ARBA00039456"/>
    </source>
</evidence>
<evidence type="ECO:0000256" key="1">
    <source>
        <dbReference type="ARBA" id="ARBA00002994"/>
    </source>
</evidence>
<protein>
    <recommendedName>
        <fullName evidence="9">Probable enoyl-CoA hydratase EchA17</fullName>
        <ecNumber evidence="3">4.2.1.17</ecNumber>
    </recommendedName>
    <alternativeName>
        <fullName evidence="10">Probable enoyl-CoA hydratase echA17</fullName>
    </alternativeName>
</protein>
<evidence type="ECO:0000256" key="10">
    <source>
        <dbReference type="ARBA" id="ARBA00073436"/>
    </source>
</evidence>
<dbReference type="PANTHER" id="PTHR11941:SF54">
    <property type="entry name" value="ENOYL-COA HYDRATASE, MITOCHONDRIAL"/>
    <property type="match status" value="1"/>
</dbReference>
<dbReference type="FunFam" id="3.90.226.10:FF:000009">
    <property type="entry name" value="Carnitinyl-CoA dehydratase"/>
    <property type="match status" value="1"/>
</dbReference>
<evidence type="ECO:0000256" key="8">
    <source>
        <dbReference type="ARBA" id="ARBA00023717"/>
    </source>
</evidence>
<comment type="function">
    <text evidence="1">Could possibly oxidize fatty acids using specific components.</text>
</comment>
<accession>A0A051TK11</accession>
<organism evidence="12 13">
    <name type="scientific">Mycobacterium [tuberculosis] TKK-01-0051</name>
    <dbReference type="NCBI Taxonomy" id="1324261"/>
    <lineage>
        <taxon>Bacteria</taxon>
        <taxon>Bacillati</taxon>
        <taxon>Actinomycetota</taxon>
        <taxon>Actinomycetes</taxon>
        <taxon>Mycobacteriales</taxon>
        <taxon>Mycobacteriaceae</taxon>
        <taxon>Mycobacterium</taxon>
        <taxon>Mycobacterium avium complex (MAC)</taxon>
    </lineage>
</organism>